<dbReference type="AlphaFoldDB" id="A0A940WY35"/>
<evidence type="ECO:0000313" key="1">
    <source>
        <dbReference type="EMBL" id="MBP3952862.1"/>
    </source>
</evidence>
<dbReference type="RefSeq" id="WP_210598716.1">
    <property type="nucleotide sequence ID" value="NZ_JAGKSQ010000008.1"/>
</dbReference>
<dbReference type="InterPro" id="IPR008930">
    <property type="entry name" value="Terpenoid_cyclase/PrenylTrfase"/>
</dbReference>
<accession>A0A940WY35</accession>
<reference evidence="1" key="1">
    <citation type="submission" date="2021-03" db="EMBL/GenBank/DDBJ databases">
        <title>Bacillus suaedae sp. nov., isolated from Suaeda aralocaspica.</title>
        <authorList>
            <person name="Lei R.F.R."/>
        </authorList>
    </citation>
    <scope>NUCLEOTIDE SEQUENCE</scope>
    <source>
        <strain evidence="1">YZJH907-2</strain>
    </source>
</reference>
<keyword evidence="2" id="KW-1185">Reference proteome</keyword>
<organism evidence="1 2">
    <name type="scientific">Halalkalibacter suaedae</name>
    <dbReference type="NCBI Taxonomy" id="2822140"/>
    <lineage>
        <taxon>Bacteria</taxon>
        <taxon>Bacillati</taxon>
        <taxon>Bacillota</taxon>
        <taxon>Bacilli</taxon>
        <taxon>Bacillales</taxon>
        <taxon>Bacillaceae</taxon>
        <taxon>Halalkalibacter</taxon>
    </lineage>
</organism>
<dbReference type="EMBL" id="JAGKSQ010000008">
    <property type="protein sequence ID" value="MBP3952862.1"/>
    <property type="molecule type" value="Genomic_DNA"/>
</dbReference>
<proteinExistence type="predicted"/>
<evidence type="ECO:0000313" key="2">
    <source>
        <dbReference type="Proteomes" id="UP000678228"/>
    </source>
</evidence>
<comment type="caution">
    <text evidence="1">The sequence shown here is derived from an EMBL/GenBank/DDBJ whole genome shotgun (WGS) entry which is preliminary data.</text>
</comment>
<dbReference type="SUPFAM" id="SSF48239">
    <property type="entry name" value="Terpenoid cyclases/Protein prenyltransferases"/>
    <property type="match status" value="1"/>
</dbReference>
<dbReference type="Proteomes" id="UP000678228">
    <property type="component" value="Unassembled WGS sequence"/>
</dbReference>
<protein>
    <submittedName>
        <fullName evidence="1">Uncharacterized protein</fullName>
    </submittedName>
</protein>
<sequence length="369" mass="42073">MGFHEKSFQTILEKMDQPFSGLMHWLAGQYDESTGGFYYARSSINDHRFSPDIESTAQGLNILSRNQLIEKIPKAMKQQMIRFFQKKQVEASGYFYDENPLMAQDEVMVHRAIHYSANSLKLLGDKPLFLLPLAAKSAPDYVKTPETYLEKWKSIDLRNSWRGCDLIATSCVYISELPDDKQPPFLDAAINYLSSIQDQETGLWGGGSLYVRISGTFKLYTFYNRYQIPIPNADKIYQSILRCLRTEKAVDMCYIRNPVDLLAYMKIDISASDLAEIIEITSDNIRKLKRDDGGFSREMNHSPQAPNVAQVKKGDYYPNMPEAVCLGKGLYEGDMNASTQATLIRLQCYRLAGMKAEPIKGSSEFFSYF</sequence>
<name>A0A940WY35_9BACI</name>
<gene>
    <name evidence="1" type="ORF">J7W16_17200</name>
</gene>